<keyword evidence="3" id="KW-1185">Reference proteome</keyword>
<protein>
    <submittedName>
        <fullName evidence="2">Uncharacterized protein</fullName>
    </submittedName>
</protein>
<gene>
    <name evidence="2" type="ORF">ILYODFUR_031347</name>
</gene>
<name>A0ABV0TEE3_9TELE</name>
<feature type="transmembrane region" description="Helical" evidence="1">
    <location>
        <begin position="47"/>
        <end position="69"/>
    </location>
</feature>
<dbReference type="EMBL" id="JAHRIQ010028014">
    <property type="protein sequence ID" value="MEQ2230622.1"/>
    <property type="molecule type" value="Genomic_DNA"/>
</dbReference>
<organism evidence="2 3">
    <name type="scientific">Ilyodon furcidens</name>
    <name type="common">goldbreast splitfin</name>
    <dbReference type="NCBI Taxonomy" id="33524"/>
    <lineage>
        <taxon>Eukaryota</taxon>
        <taxon>Metazoa</taxon>
        <taxon>Chordata</taxon>
        <taxon>Craniata</taxon>
        <taxon>Vertebrata</taxon>
        <taxon>Euteleostomi</taxon>
        <taxon>Actinopterygii</taxon>
        <taxon>Neopterygii</taxon>
        <taxon>Teleostei</taxon>
        <taxon>Neoteleostei</taxon>
        <taxon>Acanthomorphata</taxon>
        <taxon>Ovalentaria</taxon>
        <taxon>Atherinomorphae</taxon>
        <taxon>Cyprinodontiformes</taxon>
        <taxon>Goodeidae</taxon>
        <taxon>Ilyodon</taxon>
    </lineage>
</organism>
<evidence type="ECO:0000313" key="3">
    <source>
        <dbReference type="Proteomes" id="UP001482620"/>
    </source>
</evidence>
<evidence type="ECO:0000256" key="1">
    <source>
        <dbReference type="SAM" id="Phobius"/>
    </source>
</evidence>
<keyword evidence="1" id="KW-0472">Membrane</keyword>
<keyword evidence="1" id="KW-0812">Transmembrane</keyword>
<evidence type="ECO:0000313" key="2">
    <source>
        <dbReference type="EMBL" id="MEQ2230622.1"/>
    </source>
</evidence>
<keyword evidence="1" id="KW-1133">Transmembrane helix</keyword>
<sequence>MIKMKDFYMLCKRENLQNQQCIKYFLLLLLAAHGHSGSPISILPYPFPVISLSLLTISMNLLWGLSPAWQLYLQYSLSKATFSIEGFRSASLDSTWSHSPQHGTCCISTDPLLTGAMA</sequence>
<proteinExistence type="predicted"/>
<accession>A0ABV0TEE3</accession>
<dbReference type="Proteomes" id="UP001482620">
    <property type="component" value="Unassembled WGS sequence"/>
</dbReference>
<reference evidence="2 3" key="1">
    <citation type="submission" date="2021-06" db="EMBL/GenBank/DDBJ databases">
        <authorList>
            <person name="Palmer J.M."/>
        </authorList>
    </citation>
    <scope>NUCLEOTIDE SEQUENCE [LARGE SCALE GENOMIC DNA]</scope>
    <source>
        <strain evidence="3">if_2019</strain>
        <tissue evidence="2">Muscle</tissue>
    </source>
</reference>
<comment type="caution">
    <text evidence="2">The sequence shown here is derived from an EMBL/GenBank/DDBJ whole genome shotgun (WGS) entry which is preliminary data.</text>
</comment>